<sequence>MDIENLRLPDIYHPEKADHLPRDLIGATILRIGAAPREWDIEGGGLVIEYRPHGRSEAHMVVMCSTELGMWIDAARSHSEASA</sequence>
<proteinExistence type="predicted"/>
<organism evidence="1 2">
    <name type="scientific">Methylosinus trichosporium (strain ATCC 35070 / NCIMB 11131 / UNIQEM 75 / OB3b)</name>
    <dbReference type="NCBI Taxonomy" id="595536"/>
    <lineage>
        <taxon>Bacteria</taxon>
        <taxon>Pseudomonadati</taxon>
        <taxon>Pseudomonadota</taxon>
        <taxon>Alphaproteobacteria</taxon>
        <taxon>Hyphomicrobiales</taxon>
        <taxon>Methylocystaceae</taxon>
        <taxon>Methylosinus</taxon>
    </lineage>
</organism>
<protein>
    <submittedName>
        <fullName evidence="1">Uncharacterized protein</fullName>
    </submittedName>
</protein>
<accession>A0A2D2CYK2</accession>
<dbReference type="AlphaFoldDB" id="A0A2D2CYK2"/>
<dbReference type="STRING" id="595536.GCA_000178815_03575"/>
<evidence type="ECO:0000313" key="1">
    <source>
        <dbReference type="EMBL" id="ATQ67822.1"/>
    </source>
</evidence>
<dbReference type="Proteomes" id="UP000230709">
    <property type="component" value="Chromosome"/>
</dbReference>
<dbReference type="RefSeq" id="WP_003611066.1">
    <property type="nucleotide sequence ID" value="NZ_ADVE02000001.1"/>
</dbReference>
<dbReference type="EMBL" id="CP023737">
    <property type="protein sequence ID" value="ATQ67822.1"/>
    <property type="molecule type" value="Genomic_DNA"/>
</dbReference>
<keyword evidence="2" id="KW-1185">Reference proteome</keyword>
<reference evidence="2" key="1">
    <citation type="submission" date="2017-10" db="EMBL/GenBank/DDBJ databases">
        <title>Completed PacBio SMRT sequence of Methylosinus trichosporium OB3b reveals presence of a third large plasmid.</title>
        <authorList>
            <person name="Charles T.C."/>
            <person name="Lynch M.D.J."/>
            <person name="Heil J.R."/>
            <person name="Cheng J."/>
        </authorList>
    </citation>
    <scope>NUCLEOTIDE SEQUENCE [LARGE SCALE GENOMIC DNA]</scope>
    <source>
        <strain evidence="2">OB3b</strain>
    </source>
</reference>
<dbReference type="KEGG" id="mtw:CQW49_07880"/>
<evidence type="ECO:0000313" key="2">
    <source>
        <dbReference type="Proteomes" id="UP000230709"/>
    </source>
</evidence>
<gene>
    <name evidence="1" type="ORF">CQW49_07880</name>
</gene>
<name>A0A2D2CYK2_METT3</name>